<feature type="domain" description="C3H1-type" evidence="3">
    <location>
        <begin position="139"/>
        <end position="166"/>
    </location>
</feature>
<dbReference type="Pfam" id="PF22628">
    <property type="entry name" value="zf-CCCH_10"/>
    <property type="match status" value="1"/>
</dbReference>
<evidence type="ECO:0000313" key="4">
    <source>
        <dbReference type="EMBL" id="OCH87765.1"/>
    </source>
</evidence>
<dbReference type="OrthoDB" id="6285980at2759"/>
<dbReference type="PROSITE" id="PS50103">
    <property type="entry name" value="ZF_C3H1"/>
    <property type="match status" value="3"/>
</dbReference>
<feature type="zinc finger region" description="C3H1-type" evidence="1">
    <location>
        <begin position="29"/>
        <end position="56"/>
    </location>
</feature>
<gene>
    <name evidence="4" type="ORF">OBBRIDRAFT_132510</name>
</gene>
<feature type="region of interest" description="Disordered" evidence="2">
    <location>
        <begin position="312"/>
        <end position="332"/>
    </location>
</feature>
<dbReference type="Proteomes" id="UP000250043">
    <property type="component" value="Unassembled WGS sequence"/>
</dbReference>
<dbReference type="Gene3D" id="3.30.1370.210">
    <property type="match status" value="1"/>
</dbReference>
<feature type="domain" description="C3H1-type" evidence="3">
    <location>
        <begin position="29"/>
        <end position="56"/>
    </location>
</feature>
<feature type="region of interest" description="Disordered" evidence="2">
    <location>
        <begin position="96"/>
        <end position="122"/>
    </location>
</feature>
<organism evidence="4 5">
    <name type="scientific">Obba rivulosa</name>
    <dbReference type="NCBI Taxonomy" id="1052685"/>
    <lineage>
        <taxon>Eukaryota</taxon>
        <taxon>Fungi</taxon>
        <taxon>Dikarya</taxon>
        <taxon>Basidiomycota</taxon>
        <taxon>Agaricomycotina</taxon>
        <taxon>Agaricomycetes</taxon>
        <taxon>Polyporales</taxon>
        <taxon>Gelatoporiaceae</taxon>
        <taxon>Obba</taxon>
    </lineage>
</organism>
<evidence type="ECO:0000256" key="1">
    <source>
        <dbReference type="PROSITE-ProRule" id="PRU00723"/>
    </source>
</evidence>
<dbReference type="InterPro" id="IPR000571">
    <property type="entry name" value="Znf_CCCH"/>
</dbReference>
<protein>
    <recommendedName>
        <fullName evidence="3">C3H1-type domain-containing protein</fullName>
    </recommendedName>
</protein>
<evidence type="ECO:0000259" key="3">
    <source>
        <dbReference type="PROSITE" id="PS50103"/>
    </source>
</evidence>
<accession>A0A8E2AYI1</accession>
<name>A0A8E2AYI1_9APHY</name>
<dbReference type="InterPro" id="IPR054429">
    <property type="entry name" value="Znf-CCCH_Muscleblind-like"/>
</dbReference>
<proteinExistence type="predicted"/>
<reference evidence="4 5" key="1">
    <citation type="submission" date="2016-07" db="EMBL/GenBank/DDBJ databases">
        <title>Draft genome of the white-rot fungus Obba rivulosa 3A-2.</title>
        <authorList>
            <consortium name="DOE Joint Genome Institute"/>
            <person name="Miettinen O."/>
            <person name="Riley R."/>
            <person name="Acob R."/>
            <person name="Barry K."/>
            <person name="Cullen D."/>
            <person name="De Vries R."/>
            <person name="Hainaut M."/>
            <person name="Hatakka A."/>
            <person name="Henrissat B."/>
            <person name="Hilden K."/>
            <person name="Kuo R."/>
            <person name="Labutti K."/>
            <person name="Lipzen A."/>
            <person name="Makela M.R."/>
            <person name="Sandor L."/>
            <person name="Spatafora J.W."/>
            <person name="Grigoriev I.V."/>
            <person name="Hibbett D.S."/>
        </authorList>
    </citation>
    <scope>NUCLEOTIDE SEQUENCE [LARGE SCALE GENOMIC DNA]</scope>
    <source>
        <strain evidence="4 5">3A-2</strain>
    </source>
</reference>
<keyword evidence="1" id="KW-0862">Zinc</keyword>
<dbReference type="EMBL" id="KV722473">
    <property type="protein sequence ID" value="OCH87765.1"/>
    <property type="molecule type" value="Genomic_DNA"/>
</dbReference>
<dbReference type="AlphaFoldDB" id="A0A8E2AYI1"/>
<keyword evidence="1" id="KW-0863">Zinc-finger</keyword>
<keyword evidence="5" id="KW-1185">Reference proteome</keyword>
<dbReference type="GO" id="GO:0008270">
    <property type="term" value="F:zinc ion binding"/>
    <property type="evidence" value="ECO:0007669"/>
    <property type="project" value="UniProtKB-KW"/>
</dbReference>
<evidence type="ECO:0000256" key="2">
    <source>
        <dbReference type="SAM" id="MobiDB-lite"/>
    </source>
</evidence>
<keyword evidence="1" id="KW-0479">Metal-binding</keyword>
<dbReference type="Gene3D" id="4.10.1000.10">
    <property type="entry name" value="Zinc finger, CCCH-type"/>
    <property type="match status" value="1"/>
</dbReference>
<evidence type="ECO:0000313" key="5">
    <source>
        <dbReference type="Proteomes" id="UP000250043"/>
    </source>
</evidence>
<feature type="compositionally biased region" description="Basic and acidic residues" evidence="2">
    <location>
        <begin position="15"/>
        <end position="25"/>
    </location>
</feature>
<feature type="zinc finger region" description="C3H1-type" evidence="1">
    <location>
        <begin position="243"/>
        <end position="269"/>
    </location>
</feature>
<feature type="region of interest" description="Disordered" evidence="2">
    <location>
        <begin position="1"/>
        <end position="25"/>
    </location>
</feature>
<sequence length="400" mass="44647">MTVDQLPSRAATRVPSHDHSGRHRQDMWPAEREVCNNYMNGRCFYGIRCRRFHPNLEVDQTSSTEKLRVGGGHPLTFVPPQVDSHRQPAEVAHIGRRNQVHRSSNEQSSHSSAPCNHSQPAQEADALCPIQVDNVERSRKSDEICQKYLKGICAWGSRCHRRHVSSKEGTNSMAPALLKQSEDQKVSRATTPMQATNGTTKLPERLQKESYMRLRQGYPVPEEERAFVRGSTPSTSPVVYTTPIPEWMCRDFVRGHCSRDQCRWKHPPPEICAKYLVYRGSESEQTLRPVGTPSRPIEADITLPSLASSTSTIASSARLRTPPPNSDAPAHDDSELCELLGIRRGTSQHDSPKIPVVKLPVATSAKMELSKGKGKARASSVRTYVFYGASLDIIRISAIR</sequence>
<feature type="zinc finger region" description="C3H1-type" evidence="1">
    <location>
        <begin position="139"/>
        <end position="166"/>
    </location>
</feature>
<feature type="domain" description="C3H1-type" evidence="3">
    <location>
        <begin position="243"/>
        <end position="269"/>
    </location>
</feature>
<dbReference type="SMART" id="SM00356">
    <property type="entry name" value="ZnF_C3H1"/>
    <property type="match status" value="3"/>
</dbReference>